<evidence type="ECO:0008006" key="4">
    <source>
        <dbReference type="Google" id="ProtNLM"/>
    </source>
</evidence>
<gene>
    <name evidence="2" type="ORF">ROR02_13170</name>
</gene>
<dbReference type="RefSeq" id="WP_147163223.1">
    <property type="nucleotide sequence ID" value="NZ_BJZO01000028.1"/>
</dbReference>
<feature type="compositionally biased region" description="Basic and acidic residues" evidence="1">
    <location>
        <begin position="78"/>
        <end position="87"/>
    </location>
</feature>
<dbReference type="EMBL" id="BJZO01000028">
    <property type="protein sequence ID" value="GEO81186.1"/>
    <property type="molecule type" value="Genomic_DNA"/>
</dbReference>
<reference evidence="2 3" key="1">
    <citation type="submission" date="2019-07" db="EMBL/GenBank/DDBJ databases">
        <title>Whole genome shotgun sequence of Rhodospirillum oryzae NBRC 107573.</title>
        <authorList>
            <person name="Hosoyama A."/>
            <person name="Uohara A."/>
            <person name="Ohji S."/>
            <person name="Ichikawa N."/>
        </authorList>
    </citation>
    <scope>NUCLEOTIDE SEQUENCE [LARGE SCALE GENOMIC DNA]</scope>
    <source>
        <strain evidence="2 3">NBRC 107573</strain>
    </source>
</reference>
<dbReference type="InterPro" id="IPR024508">
    <property type="entry name" value="DUF3226"/>
</dbReference>
<dbReference type="OrthoDB" id="530493at2"/>
<name>A0A512H6V1_9PROT</name>
<evidence type="ECO:0000313" key="2">
    <source>
        <dbReference type="EMBL" id="GEO81186.1"/>
    </source>
</evidence>
<evidence type="ECO:0000313" key="3">
    <source>
        <dbReference type="Proteomes" id="UP000321567"/>
    </source>
</evidence>
<protein>
    <recommendedName>
        <fullName evidence="4">DUF4435 domain-containing protein</fullName>
    </recommendedName>
</protein>
<evidence type="ECO:0000256" key="1">
    <source>
        <dbReference type="SAM" id="MobiDB-lite"/>
    </source>
</evidence>
<comment type="caution">
    <text evidence="2">The sequence shown here is derived from an EMBL/GenBank/DDBJ whole genome shotgun (WGS) entry which is preliminary data.</text>
</comment>
<dbReference type="Pfam" id="PF11536">
    <property type="entry name" value="DUF3226"/>
    <property type="match status" value="1"/>
</dbReference>
<feature type="region of interest" description="Disordered" evidence="1">
    <location>
        <begin position="78"/>
        <end position="105"/>
    </location>
</feature>
<proteinExistence type="predicted"/>
<dbReference type="Proteomes" id="UP000321567">
    <property type="component" value="Unassembled WGS sequence"/>
</dbReference>
<dbReference type="AlphaFoldDB" id="A0A512H6V1"/>
<accession>A0A512H6V1</accession>
<sequence>MTDPKNSLLVEGNTDLHVLYNLFKAARLPDGFCKIEDCKNDETALSTFIVAFRGSPSQAVGLILDADQDPAKRWKQIKDRARKKGGDDPLPESPDPTGTVVKRPGKPTLGVWLMPDNTTLGMLEDFLLALVPSEHDPLMGHARATVAALSGDMRRFRPQHASKAEVHTYLAWQKEPGTPPGLGISKGYFDPSQGPVPDFLAWIERLFGPFPPSA</sequence>
<keyword evidence="3" id="KW-1185">Reference proteome</keyword>
<organism evidence="2 3">
    <name type="scientific">Pararhodospirillum oryzae</name>
    <dbReference type="NCBI Taxonomy" id="478448"/>
    <lineage>
        <taxon>Bacteria</taxon>
        <taxon>Pseudomonadati</taxon>
        <taxon>Pseudomonadota</taxon>
        <taxon>Alphaproteobacteria</taxon>
        <taxon>Rhodospirillales</taxon>
        <taxon>Rhodospirillaceae</taxon>
        <taxon>Pararhodospirillum</taxon>
    </lineage>
</organism>